<feature type="transmembrane region" description="Helical" evidence="1">
    <location>
        <begin position="911"/>
        <end position="936"/>
    </location>
</feature>
<dbReference type="PATRIC" id="fig|1280947.3.peg.3317"/>
<feature type="transmembrane region" description="Helical" evidence="1">
    <location>
        <begin position="988"/>
        <end position="1011"/>
    </location>
</feature>
<dbReference type="AlphaFoldDB" id="A0A062U9R4"/>
<feature type="transmembrane region" description="Helical" evidence="1">
    <location>
        <begin position="957"/>
        <end position="976"/>
    </location>
</feature>
<feature type="transmembrane region" description="Helical" evidence="1">
    <location>
        <begin position="387"/>
        <end position="408"/>
    </location>
</feature>
<evidence type="ECO:0008006" key="4">
    <source>
        <dbReference type="Google" id="ProtNLM"/>
    </source>
</evidence>
<proteinExistence type="predicted"/>
<evidence type="ECO:0000256" key="1">
    <source>
        <dbReference type="SAM" id="Phobius"/>
    </source>
</evidence>
<evidence type="ECO:0000313" key="2">
    <source>
        <dbReference type="EMBL" id="KCZ54478.1"/>
    </source>
</evidence>
<dbReference type="Gene3D" id="3.30.70.1320">
    <property type="entry name" value="Multidrug efflux transporter AcrB pore domain like"/>
    <property type="match status" value="1"/>
</dbReference>
<feature type="transmembrane region" description="Helical" evidence="1">
    <location>
        <begin position="332"/>
        <end position="350"/>
    </location>
</feature>
<keyword evidence="3" id="KW-1185">Reference proteome</keyword>
<accession>A0A062U9R4</accession>
<dbReference type="InterPro" id="IPR001036">
    <property type="entry name" value="Acrflvin-R"/>
</dbReference>
<name>A0A062U9R4_9PROT</name>
<keyword evidence="1" id="KW-0472">Membrane</keyword>
<dbReference type="Pfam" id="PF00873">
    <property type="entry name" value="ACR_tran"/>
    <property type="match status" value="1"/>
</dbReference>
<dbReference type="Gene3D" id="3.30.70.1440">
    <property type="entry name" value="Multidrug efflux transporter AcrB pore domain"/>
    <property type="match status" value="1"/>
</dbReference>
<dbReference type="Gene3D" id="3.30.2090.10">
    <property type="entry name" value="Multidrug efflux transporter AcrB TolC docking domain, DN and DC subdomains"/>
    <property type="match status" value="2"/>
</dbReference>
<dbReference type="Gene3D" id="3.30.70.1430">
    <property type="entry name" value="Multidrug efflux transporter AcrB pore domain"/>
    <property type="match status" value="2"/>
</dbReference>
<dbReference type="OrthoDB" id="174266at2"/>
<dbReference type="PRINTS" id="PR00702">
    <property type="entry name" value="ACRIFLAVINRP"/>
</dbReference>
<dbReference type="SUPFAM" id="SSF82714">
    <property type="entry name" value="Multidrug efflux transporter AcrB TolC docking domain, DN and DC subdomains"/>
    <property type="match status" value="2"/>
</dbReference>
<dbReference type="PANTHER" id="PTHR32063">
    <property type="match status" value="1"/>
</dbReference>
<protein>
    <recommendedName>
        <fullName evidence="4">RND transporter</fullName>
    </recommendedName>
</protein>
<keyword evidence="1" id="KW-0812">Transmembrane</keyword>
<dbReference type="eggNOG" id="COG0841">
    <property type="taxonomic scope" value="Bacteria"/>
</dbReference>
<dbReference type="EMBL" id="AWFG01000074">
    <property type="protein sequence ID" value="KCZ54478.1"/>
    <property type="molecule type" value="Genomic_DNA"/>
</dbReference>
<dbReference type="SUPFAM" id="SSF82866">
    <property type="entry name" value="Multidrug efflux transporter AcrB transmembrane domain"/>
    <property type="match status" value="2"/>
</dbReference>
<feature type="transmembrane region" description="Helical" evidence="1">
    <location>
        <begin position="460"/>
        <end position="484"/>
    </location>
</feature>
<comment type="caution">
    <text evidence="2">The sequence shown here is derived from an EMBL/GenBank/DDBJ whole genome shotgun (WGS) entry which is preliminary data.</text>
</comment>
<dbReference type="PANTHER" id="PTHR32063:SF33">
    <property type="entry name" value="RND SUPERFAMILY EFFLUX PUMP PERMEASE COMPONENT"/>
    <property type="match status" value="1"/>
</dbReference>
<feature type="transmembrane region" description="Helical" evidence="1">
    <location>
        <begin position="428"/>
        <end position="448"/>
    </location>
</feature>
<dbReference type="Gene3D" id="1.20.1640.10">
    <property type="entry name" value="Multidrug efflux transporter AcrB transmembrane domain"/>
    <property type="match status" value="2"/>
</dbReference>
<feature type="transmembrane region" description="Helical" evidence="1">
    <location>
        <begin position="527"/>
        <end position="549"/>
    </location>
</feature>
<feature type="transmembrane region" description="Helical" evidence="1">
    <location>
        <begin position="13"/>
        <end position="31"/>
    </location>
</feature>
<keyword evidence="1" id="KW-1133">Transmembrane helix</keyword>
<dbReference type="GO" id="GO:0042910">
    <property type="term" value="F:xenobiotic transmembrane transporter activity"/>
    <property type="evidence" value="ECO:0007669"/>
    <property type="project" value="TreeGrafter"/>
</dbReference>
<dbReference type="STRING" id="1280947.HY30_09335"/>
<sequence>MSEIIRWWADNKVAANLLMIALIIAGIVAYLRMERELEPYVEFPGAQISVVWRGASPQDIEEQITVRMEEAVSTVEGIKELRSYSNEGIATLVVIGNQDLDEGKFLQELKRQIDSISSFPTAAEPAQLQVFRSRSELMRIAVSGDDTVSEQDLKRFAEATRREIGLLGHVPAVELFGVRNEEISIEVSEEALRRYGVSLTEVADAVGGTSVNISAGNVRSDGGNVQLRTRSQANTQADFENIIVKHMPNGAVVRVSDMAKVIDGFEEVNLLATVNGKRTILVQVMSGPKMNIVKMANNVHAYFDEAIKHTPPGITMTIWQDSSIDYMSRIRLIGSNFLMGLGLVLVTLLLFLRPKIAIWVAVGIGTAFAGGLALLPLMDVSFNMISTFAFLLVIGVIVDDAIIVGEAIHSRTEDGEEGLTAAINGTTMVIKPVIFAVFTTMIFFAPWMMLSGGTSEFTRAISLVVILALTFSLVEALLILPAHLSHLKPVNRDTRFARFQDTIANSIVWVARNLYRPVMVAALRQRYLTAAIFVGGMVLSVGLLTNGLVKTIFFPETESDQIAVTVELPEGTPYSRTLEVLAQIQAGEKALEDEINASTNGEGKLIENWYTRSRDNNVLALVKLVPPETRSLTAKETAERLRALIGEVPDAETITVNYKNADTDPPIQYMLNSTDLDALNAAAEDLMLKLRSYDGVYNVVNDVQSATDEIQFDLKPGAEALGITTADVARQVRQGFYGQEVQRLPRDGEDVRVFVRYPRSDRESLDFLNNIRIRTADGRELPLYAVADIRFEKGISQINRRERRRAIVVSAEVAAERIPEIRAELDKSFFDSFDKAHPLVKRGSIGRAQGEAEFFAEIMTLLLIAIGVAYFLVAVAFKSYAEPILILLAAIPFCFTGAMVGHLLMGFPLSILSYMGIMAAAGVAVNDNLVLIDYVHQLRDRGMDGAQALVEAGTRRFRPILLTSLTTFVGLLPLMLERSIQAQFLIPIGVGLAFGVLFALFVTLFFVPALYGIGADIKRFFAHLITGKHYPSFDAQLDMKALEEIAPVPAE</sequence>
<dbReference type="GO" id="GO:0005886">
    <property type="term" value="C:plasma membrane"/>
    <property type="evidence" value="ECO:0007669"/>
    <property type="project" value="TreeGrafter"/>
</dbReference>
<organism evidence="2 3">
    <name type="scientific">Hyphomonas chukchiensis</name>
    <dbReference type="NCBI Taxonomy" id="1280947"/>
    <lineage>
        <taxon>Bacteria</taxon>
        <taxon>Pseudomonadati</taxon>
        <taxon>Pseudomonadota</taxon>
        <taxon>Alphaproteobacteria</taxon>
        <taxon>Hyphomonadales</taxon>
        <taxon>Hyphomonadaceae</taxon>
        <taxon>Hyphomonas</taxon>
    </lineage>
</organism>
<dbReference type="RefSeq" id="WP_034743543.1">
    <property type="nucleotide sequence ID" value="NZ_AWFG01000074.1"/>
</dbReference>
<feature type="transmembrane region" description="Helical" evidence="1">
    <location>
        <begin position="884"/>
        <end position="905"/>
    </location>
</feature>
<gene>
    <name evidence="2" type="ORF">HY30_09335</name>
</gene>
<dbReference type="SUPFAM" id="SSF82693">
    <property type="entry name" value="Multidrug efflux transporter AcrB pore domain, PN1, PN2, PC1 and PC2 subdomains"/>
    <property type="match status" value="3"/>
</dbReference>
<feature type="transmembrane region" description="Helical" evidence="1">
    <location>
        <begin position="854"/>
        <end position="877"/>
    </location>
</feature>
<reference evidence="2 3" key="1">
    <citation type="journal article" date="2014" name="Antonie Van Leeuwenhoek">
        <title>Hyphomonas beringensis sp. nov. and Hyphomonas chukchiensis sp. nov., isolated from surface seawater of the Bering Sea and Chukchi Sea.</title>
        <authorList>
            <person name="Li C."/>
            <person name="Lai Q."/>
            <person name="Li G."/>
            <person name="Dong C."/>
            <person name="Wang J."/>
            <person name="Liao Y."/>
            <person name="Shao Z."/>
        </authorList>
    </citation>
    <scope>NUCLEOTIDE SEQUENCE [LARGE SCALE GENOMIC DNA]</scope>
    <source>
        <strain evidence="2 3">BH-BN04-4</strain>
    </source>
</reference>
<dbReference type="InterPro" id="IPR027463">
    <property type="entry name" value="AcrB_DN_DC_subdom"/>
</dbReference>
<evidence type="ECO:0000313" key="3">
    <source>
        <dbReference type="Proteomes" id="UP000027190"/>
    </source>
</evidence>
<dbReference type="Proteomes" id="UP000027190">
    <property type="component" value="Unassembled WGS sequence"/>
</dbReference>
<feature type="transmembrane region" description="Helical" evidence="1">
    <location>
        <begin position="356"/>
        <end position="375"/>
    </location>
</feature>